<evidence type="ECO:0000256" key="1">
    <source>
        <dbReference type="SAM" id="MobiDB-lite"/>
    </source>
</evidence>
<dbReference type="InterPro" id="IPR056177">
    <property type="entry name" value="CRF-BP_N"/>
</dbReference>
<evidence type="ECO:0000313" key="4">
    <source>
        <dbReference type="Proteomes" id="UP000762676"/>
    </source>
</evidence>
<dbReference type="EMBL" id="BMAT01003932">
    <property type="protein sequence ID" value="GFR65093.1"/>
    <property type="molecule type" value="Genomic_DNA"/>
</dbReference>
<gene>
    <name evidence="3" type="ORF">ElyMa_001939600</name>
</gene>
<dbReference type="GO" id="GO:0005615">
    <property type="term" value="C:extracellular space"/>
    <property type="evidence" value="ECO:0007669"/>
    <property type="project" value="TreeGrafter"/>
</dbReference>
<dbReference type="AlphaFoldDB" id="A0AAV4EVD0"/>
<dbReference type="GO" id="GO:0009755">
    <property type="term" value="P:hormone-mediated signaling pathway"/>
    <property type="evidence" value="ECO:0007669"/>
    <property type="project" value="TreeGrafter"/>
</dbReference>
<dbReference type="GO" id="GO:0051424">
    <property type="term" value="F:corticotropin-releasing hormone binding"/>
    <property type="evidence" value="ECO:0007669"/>
    <property type="project" value="InterPro"/>
</dbReference>
<accession>A0AAV4EVD0</accession>
<dbReference type="GO" id="GO:0051460">
    <property type="term" value="P:negative regulation of corticotropin secretion"/>
    <property type="evidence" value="ECO:0007669"/>
    <property type="project" value="TreeGrafter"/>
</dbReference>
<evidence type="ECO:0000259" key="2">
    <source>
        <dbReference type="Pfam" id="PF05428"/>
    </source>
</evidence>
<protein>
    <submittedName>
        <fullName evidence="3">Corticotropin-releasing factor-binding protein</fullName>
    </submittedName>
</protein>
<feature type="region of interest" description="Disordered" evidence="1">
    <location>
        <begin position="127"/>
        <end position="163"/>
    </location>
</feature>
<organism evidence="3 4">
    <name type="scientific">Elysia marginata</name>
    <dbReference type="NCBI Taxonomy" id="1093978"/>
    <lineage>
        <taxon>Eukaryota</taxon>
        <taxon>Metazoa</taxon>
        <taxon>Spiralia</taxon>
        <taxon>Lophotrochozoa</taxon>
        <taxon>Mollusca</taxon>
        <taxon>Gastropoda</taxon>
        <taxon>Heterobranchia</taxon>
        <taxon>Euthyneura</taxon>
        <taxon>Panpulmonata</taxon>
        <taxon>Sacoglossa</taxon>
        <taxon>Placobranchoidea</taxon>
        <taxon>Plakobranchidae</taxon>
        <taxon>Elysia</taxon>
    </lineage>
</organism>
<sequence length="333" mass="37810">MNIECKYQQSTQVDTFALSTLQTLTLPDLALTGCDVDHTVCEEQQVRSQPGSYSYFSLGQSQYCSLYVAAPVDHVIDLEFTYFDVSCEDAGEVLLLDGWELDYEVFPSATDHPHPLPRRLVPLCNRNRHHRPSPSYPESPSSVLSSPSLSASAESTASSMPTMEDTYDTLEAIESLERVEHLSGFEEDVDAYGQDPLAKGNFEEEVEEVLEEVPGVMMEDSDVPKTISPLGKVFTSMQNVAQIQFIIPRLGQGFSVKVTFRKNHKPCNMMLLHPYYEKITLRNYGLRRNCTVMSMYPQHVRFLYVNVGQKARSPFMYERQLERRQGLRTMVCT</sequence>
<keyword evidence="4" id="KW-1185">Reference proteome</keyword>
<dbReference type="PANTHER" id="PTHR10278">
    <property type="entry name" value="CORTICOTROPIN-RELEASING FACTOR-BINDING PROTEIN"/>
    <property type="match status" value="1"/>
</dbReference>
<evidence type="ECO:0000313" key="3">
    <source>
        <dbReference type="EMBL" id="GFR65093.1"/>
    </source>
</evidence>
<dbReference type="Proteomes" id="UP000762676">
    <property type="component" value="Unassembled WGS sequence"/>
</dbReference>
<comment type="caution">
    <text evidence="3">The sequence shown here is derived from an EMBL/GenBank/DDBJ whole genome shotgun (WGS) entry which is preliminary data.</text>
</comment>
<dbReference type="PANTHER" id="PTHR10278:SF0">
    <property type="entry name" value="CORTICOTROPIN-RELEASING FACTOR-BINDING PROTEIN"/>
    <property type="match status" value="1"/>
</dbReference>
<feature type="compositionally biased region" description="Low complexity" evidence="1">
    <location>
        <begin position="136"/>
        <end position="163"/>
    </location>
</feature>
<dbReference type="Pfam" id="PF05428">
    <property type="entry name" value="CRF-BP_N"/>
    <property type="match status" value="1"/>
</dbReference>
<dbReference type="InterPro" id="IPR008435">
    <property type="entry name" value="CRF-bd"/>
</dbReference>
<reference evidence="3 4" key="1">
    <citation type="journal article" date="2021" name="Elife">
        <title>Chloroplast acquisition without the gene transfer in kleptoplastic sea slugs, Plakobranchus ocellatus.</title>
        <authorList>
            <person name="Maeda T."/>
            <person name="Takahashi S."/>
            <person name="Yoshida T."/>
            <person name="Shimamura S."/>
            <person name="Takaki Y."/>
            <person name="Nagai Y."/>
            <person name="Toyoda A."/>
            <person name="Suzuki Y."/>
            <person name="Arimoto A."/>
            <person name="Ishii H."/>
            <person name="Satoh N."/>
            <person name="Nishiyama T."/>
            <person name="Hasebe M."/>
            <person name="Maruyama T."/>
            <person name="Minagawa J."/>
            <person name="Obokata J."/>
            <person name="Shigenobu S."/>
        </authorList>
    </citation>
    <scope>NUCLEOTIDE SEQUENCE [LARGE SCALE GENOMIC DNA]</scope>
</reference>
<feature type="domain" description="Corticotropin-releasing factor binding protein N-terminal" evidence="2">
    <location>
        <begin position="51"/>
        <end position="131"/>
    </location>
</feature>
<proteinExistence type="predicted"/>
<name>A0AAV4EVD0_9GAST</name>